<dbReference type="EMBL" id="MHCC01000012">
    <property type="protein sequence ID" value="OGY13671.1"/>
    <property type="molecule type" value="Genomic_DNA"/>
</dbReference>
<dbReference type="AlphaFoldDB" id="A0A1G1VE82"/>
<evidence type="ECO:0000256" key="2">
    <source>
        <dbReference type="ARBA" id="ARBA00022475"/>
    </source>
</evidence>
<evidence type="ECO:0000259" key="9">
    <source>
        <dbReference type="Pfam" id="PF13231"/>
    </source>
</evidence>
<dbReference type="PANTHER" id="PTHR33908">
    <property type="entry name" value="MANNOSYLTRANSFERASE YKCB-RELATED"/>
    <property type="match status" value="1"/>
</dbReference>
<reference evidence="10 11" key="1">
    <citation type="journal article" date="2016" name="Nat. Commun.">
        <title>Thousands of microbial genomes shed light on interconnected biogeochemical processes in an aquifer system.</title>
        <authorList>
            <person name="Anantharaman K."/>
            <person name="Brown C.T."/>
            <person name="Hug L.A."/>
            <person name="Sharon I."/>
            <person name="Castelle C.J."/>
            <person name="Probst A.J."/>
            <person name="Thomas B.C."/>
            <person name="Singh A."/>
            <person name="Wilkins M.J."/>
            <person name="Karaoz U."/>
            <person name="Brodie E.L."/>
            <person name="Williams K.H."/>
            <person name="Hubbard S.S."/>
            <person name="Banfield J.F."/>
        </authorList>
    </citation>
    <scope>NUCLEOTIDE SEQUENCE [LARGE SCALE GENOMIC DNA]</scope>
</reference>
<dbReference type="InterPro" id="IPR050297">
    <property type="entry name" value="LipidA_mod_glycosyltrf_83"/>
</dbReference>
<evidence type="ECO:0000256" key="7">
    <source>
        <dbReference type="ARBA" id="ARBA00023136"/>
    </source>
</evidence>
<keyword evidence="3" id="KW-0328">Glycosyltransferase</keyword>
<feature type="transmembrane region" description="Helical" evidence="8">
    <location>
        <begin position="129"/>
        <end position="147"/>
    </location>
</feature>
<evidence type="ECO:0000313" key="11">
    <source>
        <dbReference type="Proteomes" id="UP000178659"/>
    </source>
</evidence>
<feature type="domain" description="Glycosyltransferase RgtA/B/C/D-like" evidence="9">
    <location>
        <begin position="82"/>
        <end position="236"/>
    </location>
</feature>
<organism evidence="10 11">
    <name type="scientific">Candidatus Blackburnbacteria bacterium RIFCSPLOWO2_01_FULL_40_20</name>
    <dbReference type="NCBI Taxonomy" id="1797519"/>
    <lineage>
        <taxon>Bacteria</taxon>
        <taxon>Candidatus Blackburniibacteriota</taxon>
    </lineage>
</organism>
<keyword evidence="7 8" id="KW-0472">Membrane</keyword>
<keyword evidence="4" id="KW-0808">Transferase</keyword>
<dbReference type="GO" id="GO:0016763">
    <property type="term" value="F:pentosyltransferase activity"/>
    <property type="evidence" value="ECO:0007669"/>
    <property type="project" value="TreeGrafter"/>
</dbReference>
<accession>A0A1G1VE82</accession>
<feature type="transmembrane region" description="Helical" evidence="8">
    <location>
        <begin position="100"/>
        <end position="120"/>
    </location>
</feature>
<evidence type="ECO:0000256" key="5">
    <source>
        <dbReference type="ARBA" id="ARBA00022692"/>
    </source>
</evidence>
<sequence length="513" mass="59365">MRKNKGCIDRLVTEIKNHRLIYILLSVILIGCFIARVYRIDQLLGFYYDQGRDALAIWNLWEKGDFFLIGPVTGLAGIFLGPAYYYIIAPFYKLGNGSPIYPSIFLSFTTTVAAFMLYILGKKFHSREAGLFAATIFSFSYFLALASRWLSNPTMIILGSVALVWAMYEITQKKRWVWPVSALILGLNLQFEAASAVFYLPAYFIFVVWQRKNLPSFKISILTIVVLLSTFIPQVLFDVRHEGVIGNSIARELFVQKAFRPSIWEVAKIRFPMYFHYFSTKVVPFKDDFNMVALVVVTFTFFIFRRRIFVNEGIKIVFLIFISPLVGYLFFQGNLGRVYDYYFTGYYLPFVLILAIGLAQLYKFKFTKPLVFLFFIVFFVVNGRSLQQFGASVDRPTHISLGNQIRSIQWILDDSKLKPFNVDFYVPPIVPYSYDYLFLWQTNSKCGTSLCNMKLDEHAPLLYTLYEVDSPHPERLEAWLSRHEGIGIVQETIKFGGITVERRTRISDEGLKK</sequence>
<protein>
    <recommendedName>
        <fullName evidence="9">Glycosyltransferase RgtA/B/C/D-like domain-containing protein</fullName>
    </recommendedName>
</protein>
<dbReference type="InterPro" id="IPR038731">
    <property type="entry name" value="RgtA/B/C-like"/>
</dbReference>
<feature type="transmembrane region" description="Helical" evidence="8">
    <location>
        <begin position="341"/>
        <end position="362"/>
    </location>
</feature>
<keyword evidence="6 8" id="KW-1133">Transmembrane helix</keyword>
<dbReference type="PROSITE" id="PS51257">
    <property type="entry name" value="PROKAR_LIPOPROTEIN"/>
    <property type="match status" value="1"/>
</dbReference>
<feature type="transmembrane region" description="Helical" evidence="8">
    <location>
        <begin position="289"/>
        <end position="304"/>
    </location>
</feature>
<feature type="transmembrane region" description="Helical" evidence="8">
    <location>
        <begin position="66"/>
        <end position="88"/>
    </location>
</feature>
<feature type="transmembrane region" description="Helical" evidence="8">
    <location>
        <begin position="369"/>
        <end position="386"/>
    </location>
</feature>
<feature type="transmembrane region" description="Helical" evidence="8">
    <location>
        <begin position="20"/>
        <end position="38"/>
    </location>
</feature>
<keyword evidence="2" id="KW-1003">Cell membrane</keyword>
<evidence type="ECO:0000256" key="6">
    <source>
        <dbReference type="ARBA" id="ARBA00022989"/>
    </source>
</evidence>
<dbReference type="GO" id="GO:0009103">
    <property type="term" value="P:lipopolysaccharide biosynthetic process"/>
    <property type="evidence" value="ECO:0007669"/>
    <property type="project" value="UniProtKB-ARBA"/>
</dbReference>
<feature type="transmembrane region" description="Helical" evidence="8">
    <location>
        <begin position="153"/>
        <end position="170"/>
    </location>
</feature>
<dbReference type="Proteomes" id="UP000178659">
    <property type="component" value="Unassembled WGS sequence"/>
</dbReference>
<feature type="transmembrane region" description="Helical" evidence="8">
    <location>
        <begin position="182"/>
        <end position="205"/>
    </location>
</feature>
<gene>
    <name evidence="10" type="ORF">A3A77_01300</name>
</gene>
<evidence type="ECO:0000256" key="8">
    <source>
        <dbReference type="SAM" id="Phobius"/>
    </source>
</evidence>
<proteinExistence type="predicted"/>
<evidence type="ECO:0000256" key="4">
    <source>
        <dbReference type="ARBA" id="ARBA00022679"/>
    </source>
</evidence>
<evidence type="ECO:0000313" key="10">
    <source>
        <dbReference type="EMBL" id="OGY13671.1"/>
    </source>
</evidence>
<name>A0A1G1VE82_9BACT</name>
<dbReference type="Pfam" id="PF13231">
    <property type="entry name" value="PMT_2"/>
    <property type="match status" value="1"/>
</dbReference>
<keyword evidence="5 8" id="KW-0812">Transmembrane</keyword>
<comment type="subcellular location">
    <subcellularLocation>
        <location evidence="1">Cell membrane</location>
        <topology evidence="1">Multi-pass membrane protein</topology>
    </subcellularLocation>
</comment>
<dbReference type="GO" id="GO:0005886">
    <property type="term" value="C:plasma membrane"/>
    <property type="evidence" value="ECO:0007669"/>
    <property type="project" value="UniProtKB-SubCell"/>
</dbReference>
<feature type="transmembrane region" description="Helical" evidence="8">
    <location>
        <begin position="316"/>
        <end position="335"/>
    </location>
</feature>
<comment type="caution">
    <text evidence="10">The sequence shown here is derived from an EMBL/GenBank/DDBJ whole genome shotgun (WGS) entry which is preliminary data.</text>
</comment>
<evidence type="ECO:0000256" key="3">
    <source>
        <dbReference type="ARBA" id="ARBA00022676"/>
    </source>
</evidence>
<evidence type="ECO:0000256" key="1">
    <source>
        <dbReference type="ARBA" id="ARBA00004651"/>
    </source>
</evidence>
<dbReference type="PANTHER" id="PTHR33908:SF11">
    <property type="entry name" value="MEMBRANE PROTEIN"/>
    <property type="match status" value="1"/>
</dbReference>
<feature type="transmembrane region" description="Helical" evidence="8">
    <location>
        <begin position="217"/>
        <end position="237"/>
    </location>
</feature>